<dbReference type="RefSeq" id="XP_018021874.1">
    <property type="nucleotide sequence ID" value="XM_018166385.2"/>
</dbReference>
<accession>A0A8B7P6T6</accession>
<dbReference type="AlphaFoldDB" id="A0A8B7P6T6"/>
<sequence>MAAIISGEFLPNNAQWAVTGEDEAQTALKTLENTNNKPRGWVIVRSTATTPVLCLSQLLIKLAEASCDIDLRLLDSFWSHYPPPPDISHNRMGSFLRSGHGCKLRLFYGHLEAAALQSMPALKYIGLRLESATDVEVVNSAKCRYRAAAVSRNLKPEDITQRLTSGANLHCVDLEDGEVPWLLAVAEKLLTTDGRGHLYLPVCRLTSAGVRQLIKSVNTGILGVYLQSSSLTPTHREQLEVLAREKNKRLHWELRGWF</sequence>
<evidence type="ECO:0000313" key="2">
    <source>
        <dbReference type="RefSeq" id="XP_018021874.1"/>
    </source>
</evidence>
<evidence type="ECO:0000313" key="1">
    <source>
        <dbReference type="Proteomes" id="UP000694843"/>
    </source>
</evidence>
<name>A0A8B7P6T6_HYAAZ</name>
<keyword evidence="1" id="KW-1185">Reference proteome</keyword>
<dbReference type="KEGG" id="hazt:108678051"/>
<organism evidence="1 2">
    <name type="scientific">Hyalella azteca</name>
    <name type="common">Amphipod</name>
    <dbReference type="NCBI Taxonomy" id="294128"/>
    <lineage>
        <taxon>Eukaryota</taxon>
        <taxon>Metazoa</taxon>
        <taxon>Ecdysozoa</taxon>
        <taxon>Arthropoda</taxon>
        <taxon>Crustacea</taxon>
        <taxon>Multicrustacea</taxon>
        <taxon>Malacostraca</taxon>
        <taxon>Eumalacostraca</taxon>
        <taxon>Peracarida</taxon>
        <taxon>Amphipoda</taxon>
        <taxon>Senticaudata</taxon>
        <taxon>Talitrida</taxon>
        <taxon>Talitroidea</taxon>
        <taxon>Hyalellidae</taxon>
        <taxon>Hyalella</taxon>
    </lineage>
</organism>
<dbReference type="GeneID" id="108678051"/>
<proteinExistence type="predicted"/>
<dbReference type="Proteomes" id="UP000694843">
    <property type="component" value="Unplaced"/>
</dbReference>
<gene>
    <name evidence="2" type="primary">LOC108678051</name>
</gene>
<reference evidence="2" key="1">
    <citation type="submission" date="2025-08" db="UniProtKB">
        <authorList>
            <consortium name="RefSeq"/>
        </authorList>
    </citation>
    <scope>IDENTIFICATION</scope>
    <source>
        <tissue evidence="2">Whole organism</tissue>
    </source>
</reference>
<protein>
    <submittedName>
        <fullName evidence="2">Uncharacterized protein LOC108678051</fullName>
    </submittedName>
</protein>